<sequence length="539" mass="61279">MAQTHCRTSSRQIYVKPQNAIRYRHTVSSLEPAPDATVGTTAPGDSTTDMGSARQRPESWIARHRVSLAGFFTVGFTGGLVGPSAWDWYLRQDITPGHGTIIGGFFVVTAAAIAYTGTHLTRTSTERIADQKNRFDTINAERAHNLADIQELRRRFVTTTAQFADPSPEVRLAGVYALEALTNDWIDRNSTTDAQTCINYLCGYLTRPYSPPTQDPHLRQTVVTPDLGTHVQRTYMHPHDDLNVRQAITRTIATHLHPGNHHTWSDYDYDLTGAYFRDAIFSGCHFRGKINLTGTHFDGEHTSFDFAEFHSELTSFRFAQFRSETVSFDDARFHGITSFDNAQFHGATSFDDSFFHGRRTTFGSVLFRGEFVSFTRTEFRATTATHFRFARFHSERTSFEEAQFHSGSTSFIRMEFGSALSDRDETTFNRAEFRGGRVSFSLARFRSTTTSFDEAKFHSDRVTFSASRFYSDVTSFTQAEFCADETTFNRARFLGKLTSFENPQEWRNVYFDWDDPTSTTQKPDYVVPQEWPPTPTPSV</sequence>
<protein>
    <recommendedName>
        <fullName evidence="5">Pentapeptide repeat-containing protein</fullName>
    </recommendedName>
</protein>
<feature type="region of interest" description="Disordered" evidence="1">
    <location>
        <begin position="520"/>
        <end position="539"/>
    </location>
</feature>
<dbReference type="Proteomes" id="UP001185755">
    <property type="component" value="Unassembled WGS sequence"/>
</dbReference>
<keyword evidence="2" id="KW-0472">Membrane</keyword>
<keyword evidence="2" id="KW-0812">Transmembrane</keyword>
<feature type="region of interest" description="Disordered" evidence="1">
    <location>
        <begin position="31"/>
        <end position="56"/>
    </location>
</feature>
<evidence type="ECO:0008006" key="5">
    <source>
        <dbReference type="Google" id="ProtNLM"/>
    </source>
</evidence>
<evidence type="ECO:0000313" key="3">
    <source>
        <dbReference type="EMBL" id="MDV6262893.1"/>
    </source>
</evidence>
<gene>
    <name evidence="3" type="ORF">R3P96_16265</name>
</gene>
<dbReference type="RefSeq" id="WP_317565188.1">
    <property type="nucleotide sequence ID" value="NZ_JAWLJX010000005.1"/>
</dbReference>
<dbReference type="Gene3D" id="2.160.20.80">
    <property type="entry name" value="E3 ubiquitin-protein ligase SopA"/>
    <property type="match status" value="1"/>
</dbReference>
<evidence type="ECO:0000313" key="4">
    <source>
        <dbReference type="Proteomes" id="UP001185755"/>
    </source>
</evidence>
<accession>A0ABU4BFD2</accession>
<evidence type="ECO:0000256" key="1">
    <source>
        <dbReference type="SAM" id="MobiDB-lite"/>
    </source>
</evidence>
<reference evidence="3 4" key="1">
    <citation type="submission" date="2023-10" db="EMBL/GenBank/DDBJ databases">
        <title>Development of a sustainable strategy for remediation of hydrocarbon-contaminated territories based on the waste exchange concept.</title>
        <authorList>
            <person name="Krivoruchko A."/>
        </authorList>
    </citation>
    <scope>NUCLEOTIDE SEQUENCE [LARGE SCALE GENOMIC DNA]</scope>
    <source>
        <strain evidence="3 4">IEGM 1323</strain>
    </source>
</reference>
<keyword evidence="2" id="KW-1133">Transmembrane helix</keyword>
<dbReference type="EMBL" id="JAWLJX010000005">
    <property type="protein sequence ID" value="MDV6262893.1"/>
    <property type="molecule type" value="Genomic_DNA"/>
</dbReference>
<feature type="compositionally biased region" description="Pro residues" evidence="1">
    <location>
        <begin position="530"/>
        <end position="539"/>
    </location>
</feature>
<feature type="transmembrane region" description="Helical" evidence="2">
    <location>
        <begin position="98"/>
        <end position="117"/>
    </location>
</feature>
<feature type="compositionally biased region" description="Polar residues" evidence="1">
    <location>
        <begin position="38"/>
        <end position="50"/>
    </location>
</feature>
<evidence type="ECO:0000256" key="2">
    <source>
        <dbReference type="SAM" id="Phobius"/>
    </source>
</evidence>
<comment type="caution">
    <text evidence="3">The sequence shown here is derived from an EMBL/GenBank/DDBJ whole genome shotgun (WGS) entry which is preliminary data.</text>
</comment>
<organism evidence="3 4">
    <name type="scientific">Rhodococcoides yunnanense</name>
    <dbReference type="NCBI Taxonomy" id="278209"/>
    <lineage>
        <taxon>Bacteria</taxon>
        <taxon>Bacillati</taxon>
        <taxon>Actinomycetota</taxon>
        <taxon>Actinomycetes</taxon>
        <taxon>Mycobacteriales</taxon>
        <taxon>Nocardiaceae</taxon>
        <taxon>Rhodococcoides</taxon>
    </lineage>
</organism>
<proteinExistence type="predicted"/>
<feature type="transmembrane region" description="Helical" evidence="2">
    <location>
        <begin position="66"/>
        <end position="86"/>
    </location>
</feature>
<name>A0ABU4BFD2_9NOCA</name>
<keyword evidence="4" id="KW-1185">Reference proteome</keyword>